<feature type="domain" description="GMT-like wHTH" evidence="2">
    <location>
        <begin position="284"/>
        <end position="343"/>
    </location>
</feature>
<dbReference type="RefSeq" id="WP_065398476.1">
    <property type="nucleotide sequence ID" value="NZ_MAYG01000001.1"/>
</dbReference>
<dbReference type="InterPro" id="IPR054339">
    <property type="entry name" value="GMT_wHTH"/>
</dbReference>
<dbReference type="STRING" id="651561.BBI00_09170"/>
<accession>A0A1B8ZSC2</accession>
<evidence type="ECO:0000313" key="4">
    <source>
        <dbReference type="Proteomes" id="UP000093432"/>
    </source>
</evidence>
<dbReference type="InterPro" id="IPR031009">
    <property type="entry name" value="Tcm_partner"/>
</dbReference>
<name>A0A1B8ZSC2_9FLAO</name>
<dbReference type="OrthoDB" id="275124at2"/>
<dbReference type="AlphaFoldDB" id="A0A1B8ZSC2"/>
<organism evidence="3 4">
    <name type="scientific">Chryseobacterium arthrosphaerae</name>
    <dbReference type="NCBI Taxonomy" id="651561"/>
    <lineage>
        <taxon>Bacteria</taxon>
        <taxon>Pseudomonadati</taxon>
        <taxon>Bacteroidota</taxon>
        <taxon>Flavobacteriia</taxon>
        <taxon>Flavobacteriales</taxon>
        <taxon>Weeksellaceae</taxon>
        <taxon>Chryseobacterium group</taxon>
        <taxon>Chryseobacterium</taxon>
    </lineage>
</organism>
<dbReference type="NCBIfam" id="TIGR04474">
    <property type="entry name" value="tcm_partner"/>
    <property type="match status" value="1"/>
</dbReference>
<feature type="coiled-coil region" evidence="1">
    <location>
        <begin position="115"/>
        <end position="142"/>
    </location>
</feature>
<reference evidence="4" key="1">
    <citation type="submission" date="2016-07" db="EMBL/GenBank/DDBJ databases">
        <authorList>
            <person name="Florea S."/>
            <person name="Webb J.S."/>
            <person name="Jaromczyk J."/>
            <person name="Schardl C.L."/>
        </authorList>
    </citation>
    <scope>NUCLEOTIDE SEQUENCE [LARGE SCALE GENOMIC DNA]</scope>
    <source>
        <strain evidence="4">CC-VM-7</strain>
    </source>
</reference>
<dbReference type="Proteomes" id="UP000093432">
    <property type="component" value="Unassembled WGS sequence"/>
</dbReference>
<keyword evidence="1" id="KW-0175">Coiled coil</keyword>
<evidence type="ECO:0000259" key="2">
    <source>
        <dbReference type="Pfam" id="PF22560"/>
    </source>
</evidence>
<dbReference type="Pfam" id="PF22560">
    <property type="entry name" value="GMT-wHTH"/>
    <property type="match status" value="1"/>
</dbReference>
<proteinExistence type="predicted"/>
<dbReference type="EMBL" id="MAYG01000001">
    <property type="protein sequence ID" value="OCA74486.1"/>
    <property type="molecule type" value="Genomic_DNA"/>
</dbReference>
<comment type="caution">
    <text evidence="3">The sequence shown here is derived from an EMBL/GenBank/DDBJ whole genome shotgun (WGS) entry which is preliminary data.</text>
</comment>
<protein>
    <recommendedName>
        <fullName evidence="2">GMT-like wHTH domain-containing protein</fullName>
    </recommendedName>
</protein>
<sequence length="376" mass="44628">MNKLNIKSNLLDHSEAKVRLLGEYLKRYLSIISNDGFTEKIYIYDLFCGQGKYENGGYGSPLVALKNVRDIFFSVINQKDSKLPKIDCFFNDIEEMKTIILENVIKEKKLHYPNIGNLTITNNDYKDEIKILKNKFREYKKEKAFVFIDPYGYKELKANDIKELIGTHKKSEILLWLPIQFMYRFADKEAPDVLKTLISDLQINEEVKILNNVWDFIYSLKKGFQNYLGNDYFVDNFTLKKEENTVFCLYFFTSHIKGFEKMLESKWEIDAEEGRGWEYSGNTPSLFFDQKTNRLEELLKIFLKSERKFNYDLYEFTLQAGFLTKHSTEILTDWQNRGLLEVVVTDTNLQARKRSFYIKYFKAGTKDRKKVYYILK</sequence>
<evidence type="ECO:0000313" key="3">
    <source>
        <dbReference type="EMBL" id="OCA74486.1"/>
    </source>
</evidence>
<evidence type="ECO:0000256" key="1">
    <source>
        <dbReference type="SAM" id="Coils"/>
    </source>
</evidence>
<gene>
    <name evidence="3" type="ORF">BBI00_09170</name>
</gene>